<organism evidence="1">
    <name type="scientific">Arundo donax</name>
    <name type="common">Giant reed</name>
    <name type="synonym">Donax arundinaceus</name>
    <dbReference type="NCBI Taxonomy" id="35708"/>
    <lineage>
        <taxon>Eukaryota</taxon>
        <taxon>Viridiplantae</taxon>
        <taxon>Streptophyta</taxon>
        <taxon>Embryophyta</taxon>
        <taxon>Tracheophyta</taxon>
        <taxon>Spermatophyta</taxon>
        <taxon>Magnoliopsida</taxon>
        <taxon>Liliopsida</taxon>
        <taxon>Poales</taxon>
        <taxon>Poaceae</taxon>
        <taxon>PACMAD clade</taxon>
        <taxon>Arundinoideae</taxon>
        <taxon>Arundineae</taxon>
        <taxon>Arundo</taxon>
    </lineage>
</organism>
<sequence length="84" mass="9692">MHLETIVLQPLPMHLRTMKILSPQLSEWKILKKHFKGLLKVFLVDMQMEPQVMGEASPLIWMMNFVLIDTKNVGHMVGSFCATL</sequence>
<dbReference type="AlphaFoldDB" id="A0A0A9G5J7"/>
<reference evidence="1" key="2">
    <citation type="journal article" date="2015" name="Data Brief">
        <title>Shoot transcriptome of the giant reed, Arundo donax.</title>
        <authorList>
            <person name="Barrero R.A."/>
            <person name="Guerrero F.D."/>
            <person name="Moolhuijzen P."/>
            <person name="Goolsby J.A."/>
            <person name="Tidwell J."/>
            <person name="Bellgard S.E."/>
            <person name="Bellgard M.I."/>
        </authorList>
    </citation>
    <scope>NUCLEOTIDE SEQUENCE</scope>
    <source>
        <tissue evidence="1">Shoot tissue taken approximately 20 cm above the soil surface</tissue>
    </source>
</reference>
<protein>
    <submittedName>
        <fullName evidence="1">Uncharacterized protein</fullName>
    </submittedName>
</protein>
<proteinExistence type="predicted"/>
<name>A0A0A9G5J7_ARUDO</name>
<evidence type="ECO:0000313" key="1">
    <source>
        <dbReference type="EMBL" id="JAE15933.1"/>
    </source>
</evidence>
<reference evidence="1" key="1">
    <citation type="submission" date="2014-09" db="EMBL/GenBank/DDBJ databases">
        <authorList>
            <person name="Magalhaes I.L.F."/>
            <person name="Oliveira U."/>
            <person name="Santos F.R."/>
            <person name="Vidigal T.H.D.A."/>
            <person name="Brescovit A.D."/>
            <person name="Santos A.J."/>
        </authorList>
    </citation>
    <scope>NUCLEOTIDE SEQUENCE</scope>
    <source>
        <tissue evidence="1">Shoot tissue taken approximately 20 cm above the soil surface</tissue>
    </source>
</reference>
<dbReference type="EMBL" id="GBRH01181963">
    <property type="protein sequence ID" value="JAE15933.1"/>
    <property type="molecule type" value="Transcribed_RNA"/>
</dbReference>
<accession>A0A0A9G5J7</accession>